<evidence type="ECO:0000313" key="7">
    <source>
        <dbReference type="EMBL" id="KAG1771084.1"/>
    </source>
</evidence>
<sequence length="80" mass="9025">MYHWTTLVMSQLVVELPRNMTISATFFCCYWTIGYSTGRAGYTFLMLFVAFPLYYTTFGHGIASMTSTTPCTSQLSSFSS</sequence>
<dbReference type="InterPro" id="IPR013525">
    <property type="entry name" value="ABC2_TM"/>
</dbReference>
<proteinExistence type="predicted"/>
<evidence type="ECO:0000259" key="6">
    <source>
        <dbReference type="Pfam" id="PF01061"/>
    </source>
</evidence>
<keyword evidence="4 5" id="KW-0472">Membrane</keyword>
<evidence type="ECO:0000256" key="3">
    <source>
        <dbReference type="ARBA" id="ARBA00022989"/>
    </source>
</evidence>
<feature type="transmembrane region" description="Helical" evidence="5">
    <location>
        <begin position="44"/>
        <end position="63"/>
    </location>
</feature>
<dbReference type="Proteomes" id="UP000714275">
    <property type="component" value="Unassembled WGS sequence"/>
</dbReference>
<keyword evidence="3 5" id="KW-1133">Transmembrane helix</keyword>
<dbReference type="OrthoDB" id="2690091at2759"/>
<evidence type="ECO:0000313" key="8">
    <source>
        <dbReference type="Proteomes" id="UP000714275"/>
    </source>
</evidence>
<dbReference type="EMBL" id="JABBWD010000061">
    <property type="protein sequence ID" value="KAG1771084.1"/>
    <property type="molecule type" value="Genomic_DNA"/>
</dbReference>
<organism evidence="7 8">
    <name type="scientific">Suillus placidus</name>
    <dbReference type="NCBI Taxonomy" id="48579"/>
    <lineage>
        <taxon>Eukaryota</taxon>
        <taxon>Fungi</taxon>
        <taxon>Dikarya</taxon>
        <taxon>Basidiomycota</taxon>
        <taxon>Agaricomycotina</taxon>
        <taxon>Agaricomycetes</taxon>
        <taxon>Agaricomycetidae</taxon>
        <taxon>Boletales</taxon>
        <taxon>Suillineae</taxon>
        <taxon>Suillaceae</taxon>
        <taxon>Suillus</taxon>
    </lineage>
</organism>
<evidence type="ECO:0000256" key="2">
    <source>
        <dbReference type="ARBA" id="ARBA00022692"/>
    </source>
</evidence>
<accession>A0A9P6ZLD8</accession>
<name>A0A9P6ZLD8_9AGAM</name>
<reference evidence="7" key="1">
    <citation type="journal article" date="2020" name="New Phytol.">
        <title>Comparative genomics reveals dynamic genome evolution in host specialist ectomycorrhizal fungi.</title>
        <authorList>
            <person name="Lofgren L.A."/>
            <person name="Nguyen N.H."/>
            <person name="Vilgalys R."/>
            <person name="Ruytinx J."/>
            <person name="Liao H.L."/>
            <person name="Branco S."/>
            <person name="Kuo A."/>
            <person name="LaButti K."/>
            <person name="Lipzen A."/>
            <person name="Andreopoulos W."/>
            <person name="Pangilinan J."/>
            <person name="Riley R."/>
            <person name="Hundley H."/>
            <person name="Na H."/>
            <person name="Barry K."/>
            <person name="Grigoriev I.V."/>
            <person name="Stajich J.E."/>
            <person name="Kennedy P.G."/>
        </authorList>
    </citation>
    <scope>NUCLEOTIDE SEQUENCE</scope>
    <source>
        <strain evidence="7">DOB743</strain>
    </source>
</reference>
<comment type="subcellular location">
    <subcellularLocation>
        <location evidence="1">Membrane</location>
        <topology evidence="1">Multi-pass membrane protein</topology>
    </subcellularLocation>
</comment>
<comment type="caution">
    <text evidence="7">The sequence shown here is derived from an EMBL/GenBank/DDBJ whole genome shotgun (WGS) entry which is preliminary data.</text>
</comment>
<dbReference type="GO" id="GO:0016020">
    <property type="term" value="C:membrane"/>
    <property type="evidence" value="ECO:0007669"/>
    <property type="project" value="UniProtKB-SubCell"/>
</dbReference>
<feature type="transmembrane region" description="Helical" evidence="5">
    <location>
        <begin position="20"/>
        <end position="37"/>
    </location>
</feature>
<dbReference type="AlphaFoldDB" id="A0A9P6ZLD8"/>
<keyword evidence="8" id="KW-1185">Reference proteome</keyword>
<gene>
    <name evidence="7" type="ORF">EV702DRAFT_1137883</name>
</gene>
<dbReference type="GO" id="GO:0140359">
    <property type="term" value="F:ABC-type transporter activity"/>
    <property type="evidence" value="ECO:0007669"/>
    <property type="project" value="InterPro"/>
</dbReference>
<evidence type="ECO:0000256" key="5">
    <source>
        <dbReference type="SAM" id="Phobius"/>
    </source>
</evidence>
<dbReference type="Pfam" id="PF01061">
    <property type="entry name" value="ABC2_membrane"/>
    <property type="match status" value="1"/>
</dbReference>
<keyword evidence="2 5" id="KW-0812">Transmembrane</keyword>
<protein>
    <recommendedName>
        <fullName evidence="6">ABC-2 type transporter transmembrane domain-containing protein</fullName>
    </recommendedName>
</protein>
<evidence type="ECO:0000256" key="1">
    <source>
        <dbReference type="ARBA" id="ARBA00004141"/>
    </source>
</evidence>
<evidence type="ECO:0000256" key="4">
    <source>
        <dbReference type="ARBA" id="ARBA00023136"/>
    </source>
</evidence>
<feature type="domain" description="ABC-2 type transporter transmembrane" evidence="6">
    <location>
        <begin position="1"/>
        <end position="78"/>
    </location>
</feature>